<reference evidence="1" key="1">
    <citation type="submission" date="2015-10" db="EMBL/GenBank/DDBJ databases">
        <authorList>
            <person name="Regsiter A."/>
            <person name="william w."/>
        </authorList>
    </citation>
    <scope>NUCLEOTIDE SEQUENCE</scope>
    <source>
        <strain evidence="1">Montdore</strain>
    </source>
</reference>
<dbReference type="EMBL" id="LN891139">
    <property type="protein sequence ID" value="CUS08329.1"/>
    <property type="molecule type" value="Genomic_DNA"/>
</dbReference>
<proteinExistence type="predicted"/>
<dbReference type="Proteomes" id="UP001412239">
    <property type="component" value="Unassembled WGS sequence"/>
</dbReference>
<name>A0A292PLB0_9PEZI</name>
<keyword evidence="2" id="KW-1185">Reference proteome</keyword>
<sequence>NTHLFSGRRLGTNSPNSSCSIASRTSLGLMVFRPRCFAWSFALS</sequence>
<evidence type="ECO:0000313" key="2">
    <source>
        <dbReference type="Proteomes" id="UP001412239"/>
    </source>
</evidence>
<feature type="non-terminal residue" evidence="1">
    <location>
        <position position="1"/>
    </location>
</feature>
<evidence type="ECO:0000313" key="1">
    <source>
        <dbReference type="EMBL" id="CUS08329.1"/>
    </source>
</evidence>
<organism evidence="1 2">
    <name type="scientific">Tuber aestivum</name>
    <name type="common">summer truffle</name>
    <dbReference type="NCBI Taxonomy" id="59557"/>
    <lineage>
        <taxon>Eukaryota</taxon>
        <taxon>Fungi</taxon>
        <taxon>Dikarya</taxon>
        <taxon>Ascomycota</taxon>
        <taxon>Pezizomycotina</taxon>
        <taxon>Pezizomycetes</taxon>
        <taxon>Pezizales</taxon>
        <taxon>Tuberaceae</taxon>
        <taxon>Tuber</taxon>
    </lineage>
</organism>
<protein>
    <submittedName>
        <fullName evidence="1">Uncharacterized protein</fullName>
    </submittedName>
</protein>
<accession>A0A292PLB0</accession>
<gene>
    <name evidence="1" type="ORF">GSTUAT00007572001</name>
</gene>
<dbReference type="AlphaFoldDB" id="A0A292PLB0"/>